<gene>
    <name evidence="2" type="primary">mlaC_2</name>
    <name evidence="2" type="ORF">WG78_19425</name>
</gene>
<feature type="signal peptide" evidence="1">
    <location>
        <begin position="1"/>
        <end position="23"/>
    </location>
</feature>
<organism evidence="2 3">
    <name type="scientific">Amantichitinum ursilacus</name>
    <dbReference type="NCBI Taxonomy" id="857265"/>
    <lineage>
        <taxon>Bacteria</taxon>
        <taxon>Pseudomonadati</taxon>
        <taxon>Pseudomonadota</taxon>
        <taxon>Betaproteobacteria</taxon>
        <taxon>Neisseriales</taxon>
        <taxon>Chitinibacteraceae</taxon>
        <taxon>Amantichitinum</taxon>
    </lineage>
</organism>
<reference evidence="2 3" key="1">
    <citation type="submission" date="2015-07" db="EMBL/GenBank/DDBJ databases">
        <title>Draft genome sequence of the Amantichitinum ursilacus IGB-41, a new chitin-degrading bacterium.</title>
        <authorList>
            <person name="Kirstahler P."/>
            <person name="Guenther M."/>
            <person name="Grumaz C."/>
            <person name="Rupp S."/>
            <person name="Zibek S."/>
            <person name="Sohn K."/>
        </authorList>
    </citation>
    <scope>NUCLEOTIDE SEQUENCE [LARGE SCALE GENOMIC DNA]</scope>
    <source>
        <strain evidence="2 3">IGB-41</strain>
    </source>
</reference>
<accession>A0A0N0GL27</accession>
<evidence type="ECO:0000313" key="2">
    <source>
        <dbReference type="EMBL" id="KPC49527.1"/>
    </source>
</evidence>
<protein>
    <submittedName>
        <fullName evidence="2">Putative phospholipid-binding protein MlaC</fullName>
    </submittedName>
</protein>
<feature type="chain" id="PRO_5005849660" evidence="1">
    <location>
        <begin position="24"/>
        <end position="209"/>
    </location>
</feature>
<dbReference type="Pfam" id="PF05494">
    <property type="entry name" value="MlaC"/>
    <property type="match status" value="1"/>
</dbReference>
<evidence type="ECO:0000256" key="1">
    <source>
        <dbReference type="SAM" id="SignalP"/>
    </source>
</evidence>
<name>A0A0N0GL27_9NEIS</name>
<dbReference type="PANTHER" id="PTHR36573:SF1">
    <property type="entry name" value="INTERMEMBRANE PHOSPHOLIPID TRANSPORT SYSTEM BINDING PROTEIN MLAC"/>
    <property type="match status" value="1"/>
</dbReference>
<dbReference type="STRING" id="857265.WG78_19425"/>
<dbReference type="PANTHER" id="PTHR36573">
    <property type="entry name" value="INTERMEMBRANE PHOSPHOLIPID TRANSPORT SYSTEM BINDING PROTEIN MLAC"/>
    <property type="match status" value="1"/>
</dbReference>
<comment type="caution">
    <text evidence="2">The sequence shown here is derived from an EMBL/GenBank/DDBJ whole genome shotgun (WGS) entry which is preliminary data.</text>
</comment>
<evidence type="ECO:0000313" key="3">
    <source>
        <dbReference type="Proteomes" id="UP000037939"/>
    </source>
</evidence>
<dbReference type="InterPro" id="IPR008869">
    <property type="entry name" value="MlaC/ttg2D"/>
</dbReference>
<keyword evidence="1" id="KW-0732">Signal</keyword>
<dbReference type="Proteomes" id="UP000037939">
    <property type="component" value="Unassembled WGS sequence"/>
</dbReference>
<dbReference type="AlphaFoldDB" id="A0A0N0GL27"/>
<keyword evidence="3" id="KW-1185">Reference proteome</keyword>
<sequence>MTRITRWIAVTVLAALLPTAAMAATSADALAAASPEAIVRGVSKDVLDIISANDKDQAKQHQLADARLTPLADFTRMTALAVGRYWRTATPEQQAALTTQFRTMLVRTWLSVLSNHKDAQVDVKGARAGDTPDEQSVHSVVNQAGQNPISLDLMFEQTAAGWKVYDISVEGISFINSHRNQFGTVIRSDGIDGLIKQLSASNAKAASAR</sequence>
<dbReference type="InterPro" id="IPR042245">
    <property type="entry name" value="Tgt2/MlaC_sf"/>
</dbReference>
<proteinExistence type="predicted"/>
<dbReference type="PIRSF" id="PIRSF004649">
    <property type="entry name" value="MlaC"/>
    <property type="match status" value="1"/>
</dbReference>
<dbReference type="EMBL" id="LAQT01000036">
    <property type="protein sequence ID" value="KPC49527.1"/>
    <property type="molecule type" value="Genomic_DNA"/>
</dbReference>
<dbReference type="Gene3D" id="3.10.450.710">
    <property type="entry name" value="Tgt2/MlaC"/>
    <property type="match status" value="1"/>
</dbReference>
<dbReference type="RefSeq" id="WP_236692084.1">
    <property type="nucleotide sequence ID" value="NZ_LAQT01000036.1"/>
</dbReference>